<dbReference type="AlphaFoldDB" id="A0A7J6X4P3"/>
<dbReference type="EMBL" id="JABWDY010005930">
    <property type="protein sequence ID" value="KAF5204037.1"/>
    <property type="molecule type" value="Genomic_DNA"/>
</dbReference>
<dbReference type="InterPro" id="IPR040256">
    <property type="entry name" value="At4g02000-like"/>
</dbReference>
<sequence>MFYFKFVDEEERQNVLEFGSIYIGGKLFVIRQWTKEVEMHKSKVSTLPIWIKVYHIPKELWSPKGISFIASLLGLPLCMDEKTLKRTRLEFAKICVEIPVGFDFSKSLSLDLKYRIVEKTTSVWTVKAVQPQDTTNVSVPLNSVVFAGETSCLRNDEGVAINPTPSILHLEGIPHPEPHTPANGQQPSQLAFIVVTSPEKSSASSIRSLDLQSQTPAVVLCSLTDATDLNLCQEEVDHVVSSIELVDRVPREDLMKFISKKNEFQALDEDVGSEESLENEIEVFTDHIESELVASKPEGATKKRFSNSWLIHKDIEYTLHLAWDKSYFGNPMSILYQKLRAIKASLKDWSKRICLNINAQVKAAKSKLEELQVQLHNNPRDASLVEKEKQARKDYGMLARMEEEDLRQRVDCLWLQFGDRNNSYFHNVIKEKKSRAKIWSTTDSQGAVQNDQTTVAEVFVNFFTSMMGQEEGAIDKDMLNRVPFRNTLSDADKLSLET</sequence>
<dbReference type="OrthoDB" id="1751344at2759"/>
<keyword evidence="2" id="KW-1185">Reference proteome</keyword>
<comment type="caution">
    <text evidence="1">The sequence shown here is derived from an EMBL/GenBank/DDBJ whole genome shotgun (WGS) entry which is preliminary data.</text>
</comment>
<evidence type="ECO:0000313" key="1">
    <source>
        <dbReference type="EMBL" id="KAF5204037.1"/>
    </source>
</evidence>
<dbReference type="PANTHER" id="PTHR31286">
    <property type="entry name" value="GLYCINE-RICH CELL WALL STRUCTURAL PROTEIN 1.8-LIKE"/>
    <property type="match status" value="1"/>
</dbReference>
<accession>A0A7J6X4P3</accession>
<proteinExistence type="predicted"/>
<evidence type="ECO:0008006" key="3">
    <source>
        <dbReference type="Google" id="ProtNLM"/>
    </source>
</evidence>
<gene>
    <name evidence="1" type="ORF">FRX31_006377</name>
</gene>
<protein>
    <recommendedName>
        <fullName evidence="3">DUF4283 domain-containing protein</fullName>
    </recommendedName>
</protein>
<dbReference type="Proteomes" id="UP000554482">
    <property type="component" value="Unassembled WGS sequence"/>
</dbReference>
<name>A0A7J6X4P3_THATH</name>
<dbReference type="PANTHER" id="PTHR31286:SF165">
    <property type="entry name" value="DUF4283 DOMAIN-CONTAINING PROTEIN"/>
    <property type="match status" value="1"/>
</dbReference>
<reference evidence="1 2" key="1">
    <citation type="submission" date="2020-06" db="EMBL/GenBank/DDBJ databases">
        <title>Transcriptomic and genomic resources for Thalictrum thalictroides and T. hernandezii: Facilitating candidate gene discovery in an emerging model plant lineage.</title>
        <authorList>
            <person name="Arias T."/>
            <person name="Riano-Pachon D.M."/>
            <person name="Di Stilio V.S."/>
        </authorList>
    </citation>
    <scope>NUCLEOTIDE SEQUENCE [LARGE SCALE GENOMIC DNA]</scope>
    <source>
        <strain evidence="2">cv. WT478/WT964</strain>
        <tissue evidence="1">Leaves</tissue>
    </source>
</reference>
<feature type="non-terminal residue" evidence="1">
    <location>
        <position position="1"/>
    </location>
</feature>
<evidence type="ECO:0000313" key="2">
    <source>
        <dbReference type="Proteomes" id="UP000554482"/>
    </source>
</evidence>
<organism evidence="1 2">
    <name type="scientific">Thalictrum thalictroides</name>
    <name type="common">Rue-anemone</name>
    <name type="synonym">Anemone thalictroides</name>
    <dbReference type="NCBI Taxonomy" id="46969"/>
    <lineage>
        <taxon>Eukaryota</taxon>
        <taxon>Viridiplantae</taxon>
        <taxon>Streptophyta</taxon>
        <taxon>Embryophyta</taxon>
        <taxon>Tracheophyta</taxon>
        <taxon>Spermatophyta</taxon>
        <taxon>Magnoliopsida</taxon>
        <taxon>Ranunculales</taxon>
        <taxon>Ranunculaceae</taxon>
        <taxon>Thalictroideae</taxon>
        <taxon>Thalictrum</taxon>
    </lineage>
</organism>